<dbReference type="OrthoDB" id="2417400at2"/>
<name>A0A0A5HWS0_9BACI</name>
<dbReference type="InterPro" id="IPR002541">
    <property type="entry name" value="Cyt_c_assembly"/>
</dbReference>
<comment type="caution">
    <text evidence="7">The sequence shown here is derived from an EMBL/GenBank/DDBJ whole genome shotgun (WGS) entry which is preliminary data.</text>
</comment>
<protein>
    <submittedName>
        <fullName evidence="7">Cytochrome C</fullName>
    </submittedName>
</protein>
<dbReference type="Pfam" id="PF01578">
    <property type="entry name" value="Cytochrom_C_asm"/>
    <property type="match status" value="1"/>
</dbReference>
<feature type="transmembrane region" description="Helical" evidence="5">
    <location>
        <begin position="70"/>
        <end position="86"/>
    </location>
</feature>
<feature type="transmembrane region" description="Helical" evidence="5">
    <location>
        <begin position="6"/>
        <end position="24"/>
    </location>
</feature>
<sequence length="273" mass="31968">MFELKWLYELIIMVYCLSLIGYFIDFIQNNRKANRIAFWLLSMVWVLQTFFLLSQMLLNSNFPIATIYDGLYFYSWILVTFSLVINRLFRVDFFVFFTNVLGFFMMMLHIFSRAQHDATEQALRLVSELLVTHITLAMVSYGFFTFSCIFSVMYLLQYRLLKEKKWSKRLMRLGDLGQLDGLSYIAVVLGVPLLLIAILLGFVWGYISGDTVYIIDSKTVGSIIVLMVYLVYLFMRVVKGYQGRTMALYNTGAFLFLLVNFFLFGTLSNFHFL</sequence>
<dbReference type="STRING" id="1385511.GCA_000425225_02407"/>
<dbReference type="GO" id="GO:0017004">
    <property type="term" value="P:cytochrome complex assembly"/>
    <property type="evidence" value="ECO:0007669"/>
    <property type="project" value="InterPro"/>
</dbReference>
<dbReference type="PANTHER" id="PTHR30071">
    <property type="entry name" value="HEME EXPORTER PROTEIN C"/>
    <property type="match status" value="1"/>
</dbReference>
<feature type="transmembrane region" description="Helical" evidence="5">
    <location>
        <begin position="131"/>
        <end position="161"/>
    </location>
</feature>
<dbReference type="PANTHER" id="PTHR30071:SF15">
    <property type="entry name" value="PROTEIN HEMX"/>
    <property type="match status" value="1"/>
</dbReference>
<evidence type="ECO:0000256" key="2">
    <source>
        <dbReference type="ARBA" id="ARBA00022692"/>
    </source>
</evidence>
<organism evidence="7 8">
    <name type="scientific">Pontibacillus marinus BH030004 = DSM 16465</name>
    <dbReference type="NCBI Taxonomy" id="1385511"/>
    <lineage>
        <taxon>Bacteria</taxon>
        <taxon>Bacillati</taxon>
        <taxon>Bacillota</taxon>
        <taxon>Bacilli</taxon>
        <taxon>Bacillales</taxon>
        <taxon>Bacillaceae</taxon>
        <taxon>Pontibacillus</taxon>
    </lineage>
</organism>
<evidence type="ECO:0000259" key="6">
    <source>
        <dbReference type="Pfam" id="PF01578"/>
    </source>
</evidence>
<feature type="transmembrane region" description="Helical" evidence="5">
    <location>
        <begin position="182"/>
        <end position="207"/>
    </location>
</feature>
<feature type="transmembrane region" description="Helical" evidence="5">
    <location>
        <begin position="36"/>
        <end position="58"/>
    </location>
</feature>
<reference evidence="7 8" key="1">
    <citation type="submission" date="2013-08" db="EMBL/GenBank/DDBJ databases">
        <authorList>
            <person name="Huang J."/>
            <person name="Wang G."/>
        </authorList>
    </citation>
    <scope>NUCLEOTIDE SEQUENCE [LARGE SCALE GENOMIC DNA]</scope>
    <source>
        <strain evidence="7 8">BH030004</strain>
    </source>
</reference>
<feature type="transmembrane region" description="Helical" evidence="5">
    <location>
        <begin position="93"/>
        <end position="111"/>
    </location>
</feature>
<dbReference type="eggNOG" id="COG0755">
    <property type="taxonomic scope" value="Bacteria"/>
</dbReference>
<evidence type="ECO:0000313" key="7">
    <source>
        <dbReference type="EMBL" id="KGX88062.1"/>
    </source>
</evidence>
<dbReference type="GO" id="GO:0005886">
    <property type="term" value="C:plasma membrane"/>
    <property type="evidence" value="ECO:0007669"/>
    <property type="project" value="TreeGrafter"/>
</dbReference>
<evidence type="ECO:0000256" key="1">
    <source>
        <dbReference type="ARBA" id="ARBA00004141"/>
    </source>
</evidence>
<dbReference type="RefSeq" id="WP_027448861.1">
    <property type="nucleotide sequence ID" value="NZ_AVPF01000021.1"/>
</dbReference>
<keyword evidence="2 5" id="KW-0812">Transmembrane</keyword>
<dbReference type="AlphaFoldDB" id="A0A0A5HWS0"/>
<evidence type="ECO:0000313" key="8">
    <source>
        <dbReference type="Proteomes" id="UP000030403"/>
    </source>
</evidence>
<evidence type="ECO:0000256" key="4">
    <source>
        <dbReference type="ARBA" id="ARBA00023136"/>
    </source>
</evidence>
<feature type="transmembrane region" description="Helical" evidence="5">
    <location>
        <begin position="219"/>
        <end position="235"/>
    </location>
</feature>
<dbReference type="EMBL" id="AVPF01000021">
    <property type="protein sequence ID" value="KGX88062.1"/>
    <property type="molecule type" value="Genomic_DNA"/>
</dbReference>
<evidence type="ECO:0000256" key="3">
    <source>
        <dbReference type="ARBA" id="ARBA00022989"/>
    </source>
</evidence>
<proteinExistence type="predicted"/>
<feature type="domain" description="Cytochrome c assembly protein" evidence="6">
    <location>
        <begin position="66"/>
        <end position="267"/>
    </location>
</feature>
<keyword evidence="4 5" id="KW-0472">Membrane</keyword>
<accession>A0A0A5HWS0</accession>
<comment type="subcellular location">
    <subcellularLocation>
        <location evidence="1">Membrane</location>
        <topology evidence="1">Multi-pass membrane protein</topology>
    </subcellularLocation>
</comment>
<dbReference type="GO" id="GO:0020037">
    <property type="term" value="F:heme binding"/>
    <property type="evidence" value="ECO:0007669"/>
    <property type="project" value="InterPro"/>
</dbReference>
<evidence type="ECO:0000256" key="5">
    <source>
        <dbReference type="SAM" id="Phobius"/>
    </source>
</evidence>
<keyword evidence="8" id="KW-1185">Reference proteome</keyword>
<dbReference type="Proteomes" id="UP000030403">
    <property type="component" value="Unassembled WGS sequence"/>
</dbReference>
<gene>
    <name evidence="7" type="ORF">N783_08920</name>
</gene>
<keyword evidence="3 5" id="KW-1133">Transmembrane helix</keyword>
<feature type="transmembrane region" description="Helical" evidence="5">
    <location>
        <begin position="247"/>
        <end position="267"/>
    </location>
</feature>
<dbReference type="InterPro" id="IPR045062">
    <property type="entry name" value="Cyt_c_biogenesis_CcsA/CcmC"/>
</dbReference>